<dbReference type="NCBIfam" id="TIGR03083">
    <property type="entry name" value="maleylpyruvate isomerase family mycothiol-dependent enzyme"/>
    <property type="match status" value="1"/>
</dbReference>
<sequence length="225" mass="25224">MDRVLEAFRAEATRLAEAASGWTEREWDLPTRCAPWRVRDLFGHVRVVIAWLPGMLAGASPDRARVSARQYYRPDGRFSADANDRRVSLAREHAAAWPDGRALAEDFAAAWRRVHRLCGAEPAGRVVRTRHGDAMLLSEFLITRVVEVAVHGLDLAAALEREPWLTPQAGSVVEELLTGRSDTTARRTLGWDRATFLNKATGRLPLTAEETRRLDELDLHWLALG</sequence>
<dbReference type="InterPro" id="IPR017517">
    <property type="entry name" value="Maleyloyr_isom"/>
</dbReference>
<dbReference type="RefSeq" id="WP_182705749.1">
    <property type="nucleotide sequence ID" value="NZ_JACJII010000001.1"/>
</dbReference>
<dbReference type="GO" id="GO:0046872">
    <property type="term" value="F:metal ion binding"/>
    <property type="evidence" value="ECO:0007669"/>
    <property type="project" value="InterPro"/>
</dbReference>
<dbReference type="SUPFAM" id="SSF109854">
    <property type="entry name" value="DinB/YfiT-like putative metalloenzymes"/>
    <property type="match status" value="1"/>
</dbReference>
<name>A0A7W3MYF9_9ACTN</name>
<gene>
    <name evidence="2" type="ORF">HNR21_003071</name>
</gene>
<proteinExistence type="predicted"/>
<organism evidence="2 3">
    <name type="scientific">Thermomonospora cellulosilytica</name>
    <dbReference type="NCBI Taxonomy" id="1411118"/>
    <lineage>
        <taxon>Bacteria</taxon>
        <taxon>Bacillati</taxon>
        <taxon>Actinomycetota</taxon>
        <taxon>Actinomycetes</taxon>
        <taxon>Streptosporangiales</taxon>
        <taxon>Thermomonosporaceae</taxon>
        <taxon>Thermomonospora</taxon>
    </lineage>
</organism>
<dbReference type="EMBL" id="JACJII010000001">
    <property type="protein sequence ID" value="MBA9004189.1"/>
    <property type="molecule type" value="Genomic_DNA"/>
</dbReference>
<evidence type="ECO:0000313" key="3">
    <source>
        <dbReference type="Proteomes" id="UP000539313"/>
    </source>
</evidence>
<dbReference type="Pfam" id="PF11716">
    <property type="entry name" value="MDMPI_N"/>
    <property type="match status" value="1"/>
</dbReference>
<evidence type="ECO:0000259" key="1">
    <source>
        <dbReference type="Pfam" id="PF11716"/>
    </source>
</evidence>
<dbReference type="Proteomes" id="UP000539313">
    <property type="component" value="Unassembled WGS sequence"/>
</dbReference>
<feature type="domain" description="Mycothiol-dependent maleylpyruvate isomerase metal-binding" evidence="1">
    <location>
        <begin position="8"/>
        <end position="156"/>
    </location>
</feature>
<dbReference type="InterPro" id="IPR024344">
    <property type="entry name" value="MDMPI_metal-binding"/>
</dbReference>
<protein>
    <submittedName>
        <fullName evidence="2">Uncharacterized protein (TIGR03083 family)</fullName>
    </submittedName>
</protein>
<dbReference type="AlphaFoldDB" id="A0A7W3MYF9"/>
<evidence type="ECO:0000313" key="2">
    <source>
        <dbReference type="EMBL" id="MBA9004189.1"/>
    </source>
</evidence>
<accession>A0A7W3MYF9</accession>
<keyword evidence="3" id="KW-1185">Reference proteome</keyword>
<dbReference type="InterPro" id="IPR034660">
    <property type="entry name" value="DinB/YfiT-like"/>
</dbReference>
<dbReference type="Gene3D" id="1.20.120.450">
    <property type="entry name" value="dinb family like domain"/>
    <property type="match status" value="1"/>
</dbReference>
<comment type="caution">
    <text evidence="2">The sequence shown here is derived from an EMBL/GenBank/DDBJ whole genome shotgun (WGS) entry which is preliminary data.</text>
</comment>
<reference evidence="2 3" key="1">
    <citation type="submission" date="2020-08" db="EMBL/GenBank/DDBJ databases">
        <title>Sequencing the genomes of 1000 actinobacteria strains.</title>
        <authorList>
            <person name="Klenk H.-P."/>
        </authorList>
    </citation>
    <scope>NUCLEOTIDE SEQUENCE [LARGE SCALE GENOMIC DNA]</scope>
    <source>
        <strain evidence="2 3">DSM 45823</strain>
    </source>
</reference>